<gene>
    <name evidence="2" type="ORF">DFH07DRAFT_771600</name>
</gene>
<dbReference type="InterPro" id="IPR012337">
    <property type="entry name" value="RNaseH-like_sf"/>
</dbReference>
<feature type="compositionally biased region" description="Acidic residues" evidence="1">
    <location>
        <begin position="80"/>
        <end position="90"/>
    </location>
</feature>
<dbReference type="AlphaFoldDB" id="A0AAD7NIE0"/>
<dbReference type="Gene3D" id="3.30.420.10">
    <property type="entry name" value="Ribonuclease H-like superfamily/Ribonuclease H"/>
    <property type="match status" value="1"/>
</dbReference>
<feature type="compositionally biased region" description="Polar residues" evidence="1">
    <location>
        <begin position="91"/>
        <end position="103"/>
    </location>
</feature>
<dbReference type="Proteomes" id="UP001215280">
    <property type="component" value="Unassembled WGS sequence"/>
</dbReference>
<proteinExistence type="predicted"/>
<dbReference type="SUPFAM" id="SSF53098">
    <property type="entry name" value="Ribonuclease H-like"/>
    <property type="match status" value="1"/>
</dbReference>
<evidence type="ECO:0000313" key="3">
    <source>
        <dbReference type="Proteomes" id="UP001215280"/>
    </source>
</evidence>
<dbReference type="InterPro" id="IPR036397">
    <property type="entry name" value="RNaseH_sf"/>
</dbReference>
<feature type="region of interest" description="Disordered" evidence="1">
    <location>
        <begin position="80"/>
        <end position="103"/>
    </location>
</feature>
<protein>
    <submittedName>
        <fullName evidence="2">Uncharacterized protein</fullName>
    </submittedName>
</protein>
<dbReference type="EMBL" id="JARJLG010000046">
    <property type="protein sequence ID" value="KAJ7761275.1"/>
    <property type="molecule type" value="Genomic_DNA"/>
</dbReference>
<organism evidence="2 3">
    <name type="scientific">Mycena maculata</name>
    <dbReference type="NCBI Taxonomy" id="230809"/>
    <lineage>
        <taxon>Eukaryota</taxon>
        <taxon>Fungi</taxon>
        <taxon>Dikarya</taxon>
        <taxon>Basidiomycota</taxon>
        <taxon>Agaricomycotina</taxon>
        <taxon>Agaricomycetes</taxon>
        <taxon>Agaricomycetidae</taxon>
        <taxon>Agaricales</taxon>
        <taxon>Marasmiineae</taxon>
        <taxon>Mycenaceae</taxon>
        <taxon>Mycena</taxon>
    </lineage>
</organism>
<evidence type="ECO:0000256" key="1">
    <source>
        <dbReference type="SAM" id="MobiDB-lite"/>
    </source>
</evidence>
<dbReference type="GO" id="GO:0003676">
    <property type="term" value="F:nucleic acid binding"/>
    <property type="evidence" value="ECO:0007669"/>
    <property type="project" value="InterPro"/>
</dbReference>
<sequence>MDAVPTIMQTAIKVQTDRYRSQASKTRDQMPKVLQLDWVVIQEQAAHNFTLACVRSNVGSRWQNPMSDVWPCIVLDDEVDRGDEDDEGNLDTEQQSAEAATNSANDQWLATTLEKVQKQIKIKDQPRERVQAELARHGHRPTEAIYTDNPRHLPEFKVSGPLIFASSPDRIDTLCDTIIQSLPTNNSTYIVLSIRLEADKITSIQLRESSSIYVFAVTAHIPLALKSVLTHPRIIKLGHKITSSAKHLSSAWGLSIPTSSLVDLGKLAKLKGAAADTSCSLPT</sequence>
<comment type="caution">
    <text evidence="2">The sequence shown here is derived from an EMBL/GenBank/DDBJ whole genome shotgun (WGS) entry which is preliminary data.</text>
</comment>
<reference evidence="2" key="1">
    <citation type="submission" date="2023-03" db="EMBL/GenBank/DDBJ databases">
        <title>Massive genome expansion in bonnet fungi (Mycena s.s.) driven by repeated elements and novel gene families across ecological guilds.</title>
        <authorList>
            <consortium name="Lawrence Berkeley National Laboratory"/>
            <person name="Harder C.B."/>
            <person name="Miyauchi S."/>
            <person name="Viragh M."/>
            <person name="Kuo A."/>
            <person name="Thoen E."/>
            <person name="Andreopoulos B."/>
            <person name="Lu D."/>
            <person name="Skrede I."/>
            <person name="Drula E."/>
            <person name="Henrissat B."/>
            <person name="Morin E."/>
            <person name="Kohler A."/>
            <person name="Barry K."/>
            <person name="LaButti K."/>
            <person name="Morin E."/>
            <person name="Salamov A."/>
            <person name="Lipzen A."/>
            <person name="Mereny Z."/>
            <person name="Hegedus B."/>
            <person name="Baldrian P."/>
            <person name="Stursova M."/>
            <person name="Weitz H."/>
            <person name="Taylor A."/>
            <person name="Grigoriev I.V."/>
            <person name="Nagy L.G."/>
            <person name="Martin F."/>
            <person name="Kauserud H."/>
        </authorList>
    </citation>
    <scope>NUCLEOTIDE SEQUENCE</scope>
    <source>
        <strain evidence="2">CBHHK188m</strain>
    </source>
</reference>
<accession>A0AAD7NIE0</accession>
<evidence type="ECO:0000313" key="2">
    <source>
        <dbReference type="EMBL" id="KAJ7761275.1"/>
    </source>
</evidence>
<keyword evidence="3" id="KW-1185">Reference proteome</keyword>
<name>A0AAD7NIE0_9AGAR</name>